<name>A0A0E0H163_ORYNI</name>
<keyword evidence="2" id="KW-0812">Transmembrane</keyword>
<reference evidence="3" key="1">
    <citation type="submission" date="2015-04" db="UniProtKB">
        <authorList>
            <consortium name="EnsemblPlants"/>
        </authorList>
    </citation>
    <scope>IDENTIFICATION</scope>
    <source>
        <strain evidence="3">SL10</strain>
    </source>
</reference>
<evidence type="ECO:0000256" key="2">
    <source>
        <dbReference type="SAM" id="Phobius"/>
    </source>
</evidence>
<accession>A0A0E0H163</accession>
<reference evidence="3" key="2">
    <citation type="submission" date="2018-04" db="EMBL/GenBank/DDBJ databases">
        <title>OnivRS2 (Oryza nivara Reference Sequence Version 2).</title>
        <authorList>
            <person name="Zhang J."/>
            <person name="Kudrna D."/>
            <person name="Lee S."/>
            <person name="Talag J."/>
            <person name="Rajasekar S."/>
            <person name="Welchert J."/>
            <person name="Hsing Y.-I."/>
            <person name="Wing R.A."/>
        </authorList>
    </citation>
    <scope>NUCLEOTIDE SEQUENCE [LARGE SCALE GENOMIC DNA]</scope>
    <source>
        <strain evidence="3">SL10</strain>
    </source>
</reference>
<feature type="compositionally biased region" description="Basic and acidic residues" evidence="1">
    <location>
        <begin position="1"/>
        <end position="11"/>
    </location>
</feature>
<evidence type="ECO:0000313" key="4">
    <source>
        <dbReference type="Proteomes" id="UP000006591"/>
    </source>
</evidence>
<feature type="transmembrane region" description="Helical" evidence="2">
    <location>
        <begin position="55"/>
        <end position="79"/>
    </location>
</feature>
<dbReference type="Proteomes" id="UP000006591">
    <property type="component" value="Chromosome 4"/>
</dbReference>
<keyword evidence="2" id="KW-1133">Transmembrane helix</keyword>
<protein>
    <submittedName>
        <fullName evidence="3">Uncharacterized protein</fullName>
    </submittedName>
</protein>
<dbReference type="HOGENOM" id="CLU_1621650_0_0_1"/>
<dbReference type="EnsemblPlants" id="ONIVA04G11650.1">
    <property type="protein sequence ID" value="ONIVA04G11650.1"/>
    <property type="gene ID" value="ONIVA04G11650"/>
</dbReference>
<feature type="region of interest" description="Disordered" evidence="1">
    <location>
        <begin position="1"/>
        <end position="24"/>
    </location>
</feature>
<sequence length="164" mass="18946">MRGGRAGEDRTNSPSTWRRRRRRRRRRLPAAALDVDGGELLDRQPYLRPPALRRLLLFLLSISPVLLLLLRLVSFARVLRSYGLRRRVSSSFAFAAWPVVHGARRRRRRFALISPRLRLHHHGLMPQKVFGLRRSHQSHGDCEHAIIVVVILRCVCSCPVSGRV</sequence>
<dbReference type="Gramene" id="ONIVA04G11650.1">
    <property type="protein sequence ID" value="ONIVA04G11650.1"/>
    <property type="gene ID" value="ONIVA04G11650"/>
</dbReference>
<evidence type="ECO:0000313" key="3">
    <source>
        <dbReference type="EnsemblPlants" id="ONIVA04G11650.1"/>
    </source>
</evidence>
<keyword evidence="2" id="KW-0472">Membrane</keyword>
<proteinExistence type="predicted"/>
<evidence type="ECO:0000256" key="1">
    <source>
        <dbReference type="SAM" id="MobiDB-lite"/>
    </source>
</evidence>
<organism evidence="3">
    <name type="scientific">Oryza nivara</name>
    <name type="common">Indian wild rice</name>
    <name type="synonym">Oryza sativa f. spontanea</name>
    <dbReference type="NCBI Taxonomy" id="4536"/>
    <lineage>
        <taxon>Eukaryota</taxon>
        <taxon>Viridiplantae</taxon>
        <taxon>Streptophyta</taxon>
        <taxon>Embryophyta</taxon>
        <taxon>Tracheophyta</taxon>
        <taxon>Spermatophyta</taxon>
        <taxon>Magnoliopsida</taxon>
        <taxon>Liliopsida</taxon>
        <taxon>Poales</taxon>
        <taxon>Poaceae</taxon>
        <taxon>BOP clade</taxon>
        <taxon>Oryzoideae</taxon>
        <taxon>Oryzeae</taxon>
        <taxon>Oryzinae</taxon>
        <taxon>Oryza</taxon>
    </lineage>
</organism>
<keyword evidence="4" id="KW-1185">Reference proteome</keyword>
<dbReference type="AlphaFoldDB" id="A0A0E0H163"/>